<evidence type="ECO:0000313" key="3">
    <source>
        <dbReference type="Proteomes" id="UP000825799"/>
    </source>
</evidence>
<protein>
    <recommendedName>
        <fullName evidence="1">Globin-sensor domain-containing protein</fullName>
    </recommendedName>
</protein>
<dbReference type="Gene3D" id="1.10.490.10">
    <property type="entry name" value="Globins"/>
    <property type="match status" value="1"/>
</dbReference>
<dbReference type="Pfam" id="PF11563">
    <property type="entry name" value="Protoglobin"/>
    <property type="match status" value="1"/>
</dbReference>
<dbReference type="Proteomes" id="UP000825799">
    <property type="component" value="Chromosome"/>
</dbReference>
<dbReference type="InterPro" id="IPR044398">
    <property type="entry name" value="Globin-sensor_dom"/>
</dbReference>
<accession>A0ABX8WEL5</accession>
<evidence type="ECO:0000259" key="1">
    <source>
        <dbReference type="Pfam" id="PF11563"/>
    </source>
</evidence>
<feature type="domain" description="Globin-sensor" evidence="1">
    <location>
        <begin position="5"/>
        <end position="177"/>
    </location>
</feature>
<evidence type="ECO:0000313" key="2">
    <source>
        <dbReference type="EMBL" id="QYO76504.1"/>
    </source>
</evidence>
<dbReference type="InterPro" id="IPR009050">
    <property type="entry name" value="Globin-like_sf"/>
</dbReference>
<proteinExistence type="predicted"/>
<dbReference type="InterPro" id="IPR039379">
    <property type="entry name" value="Protoglobin_sensor_dom"/>
</dbReference>
<dbReference type="RefSeq" id="WP_220304993.1">
    <property type="nucleotide sequence ID" value="NZ_CP080590.1"/>
</dbReference>
<sequence length="513" mass="53397">MPDILQQRLDFIGLGEGVEVRLAPIAGRAADHLERALERFHAQAAATPSAARFLFGRERVEGSGAGPAAHWRALVAGQVDAAFADAAQRTGQRHARIGVDPRWHIGSYAIILDAVLKGVMRDVLAEAVQPRRGPLALLGAPDPAVVLKAAEVTADGLAALVSAALLDLDLTMAGYAERLRLDAQDEATSQRARLHRMAEQAGQMLERAAEGQLHPALGEAPSPELAPLYAGAEKLADRMIGLVSDLEVAGRSVETLARQVLDGGRELVAGRVAWVDKAAALTAILAPQGEHPSLPLKRSTASGQARTLQRRCRKVGGAVEAVRGALADAHGSDQQAMLSEQADALGLAAGLLASRLAGPPSQPGPDERLEGDMRTLAAGLAQLAAQLRVNHAATLRAATDAQHGLADVAGLVQRLCDDLEAHRAVLVAEGAGDAQRHAALDEGAMLAQQLETALAADRQRTMEAKLAIETALEGAGALLNLAKVLDGQSGPGGASETFPAPDNAALAAHWHVL</sequence>
<dbReference type="SUPFAM" id="SSF46458">
    <property type="entry name" value="Globin-like"/>
    <property type="match status" value="1"/>
</dbReference>
<dbReference type="InterPro" id="IPR012292">
    <property type="entry name" value="Globin/Proto"/>
</dbReference>
<keyword evidence="3" id="KW-1185">Reference proteome</keyword>
<name>A0ABX8WEL5_9HYPH</name>
<dbReference type="EMBL" id="CP080590">
    <property type="protein sequence ID" value="QYO76504.1"/>
    <property type="molecule type" value="Genomic_DNA"/>
</dbReference>
<reference evidence="2 3" key="1">
    <citation type="submission" date="2021-08" db="EMBL/GenBank/DDBJ databases">
        <title>Devosia salina sp. nov., isolated from the South China Sea sediment.</title>
        <authorList>
            <person name="Zhou Z."/>
        </authorList>
    </citation>
    <scope>NUCLEOTIDE SEQUENCE [LARGE SCALE GENOMIC DNA]</scope>
    <source>
        <strain evidence="2 3">SCS-3</strain>
    </source>
</reference>
<organism evidence="2 3">
    <name type="scientific">Devosia salina</name>
    <dbReference type="NCBI Taxonomy" id="2860336"/>
    <lineage>
        <taxon>Bacteria</taxon>
        <taxon>Pseudomonadati</taxon>
        <taxon>Pseudomonadota</taxon>
        <taxon>Alphaproteobacteria</taxon>
        <taxon>Hyphomicrobiales</taxon>
        <taxon>Devosiaceae</taxon>
        <taxon>Devosia</taxon>
    </lineage>
</organism>
<gene>
    <name evidence="2" type="ORF">K1X15_18215</name>
</gene>
<dbReference type="CDD" id="cd01068">
    <property type="entry name" value="globin_sensor"/>
    <property type="match status" value="1"/>
</dbReference>